<keyword evidence="3" id="KW-0479">Metal-binding</keyword>
<dbReference type="InterPro" id="IPR017896">
    <property type="entry name" value="4Fe4S_Fe-S-bd"/>
</dbReference>
<dbReference type="GO" id="GO:0016625">
    <property type="term" value="F:oxidoreductase activity, acting on the aldehyde or oxo group of donors, iron-sulfur protein as acceptor"/>
    <property type="evidence" value="ECO:0007669"/>
    <property type="project" value="InterPro"/>
</dbReference>
<keyword evidence="7" id="KW-0411">Iron-sulfur</keyword>
<name>A0A7C4JKT4_STAMA</name>
<dbReference type="GO" id="GO:0051539">
    <property type="term" value="F:4 iron, 4 sulfur cluster binding"/>
    <property type="evidence" value="ECO:0007669"/>
    <property type="project" value="UniProtKB-KW"/>
</dbReference>
<dbReference type="PANTHER" id="PTHR43724">
    <property type="entry name" value="PYRUVATE SYNTHASE SUBUNIT PORD"/>
    <property type="match status" value="1"/>
</dbReference>
<dbReference type="PROSITE" id="PS00198">
    <property type="entry name" value="4FE4S_FER_1"/>
    <property type="match status" value="1"/>
</dbReference>
<sequence>MDKPIVVKPLHGRLPLSTPSIGVAGKTGLWRTEKPVVDNNKCRVCYLCEIYCPVNVIRVEPDTRVSIDYEYCKGCGICAEVCPAGAITMVNEE</sequence>
<proteinExistence type="predicted"/>
<evidence type="ECO:0000256" key="6">
    <source>
        <dbReference type="ARBA" id="ARBA00023004"/>
    </source>
</evidence>
<dbReference type="AlphaFoldDB" id="A0A7C4JKT4"/>
<dbReference type="Pfam" id="PF14697">
    <property type="entry name" value="Fer4_21"/>
    <property type="match status" value="1"/>
</dbReference>
<gene>
    <name evidence="9" type="ORF">ENU09_02070</name>
    <name evidence="10" type="ORF">ENU20_00350</name>
</gene>
<dbReference type="SUPFAM" id="SSF54862">
    <property type="entry name" value="4Fe-4S ferredoxins"/>
    <property type="match status" value="1"/>
</dbReference>
<protein>
    <submittedName>
        <fullName evidence="10">4Fe-4S dicluster domain-containing protein</fullName>
    </submittedName>
</protein>
<accession>A0A7C4JKT4</accession>
<evidence type="ECO:0000256" key="7">
    <source>
        <dbReference type="ARBA" id="ARBA00023014"/>
    </source>
</evidence>
<keyword evidence="6" id="KW-0408">Iron</keyword>
<evidence type="ECO:0000256" key="4">
    <source>
        <dbReference type="ARBA" id="ARBA00022737"/>
    </source>
</evidence>
<organism evidence="10">
    <name type="scientific">Staphylothermus marinus</name>
    <dbReference type="NCBI Taxonomy" id="2280"/>
    <lineage>
        <taxon>Archaea</taxon>
        <taxon>Thermoproteota</taxon>
        <taxon>Thermoprotei</taxon>
        <taxon>Desulfurococcales</taxon>
        <taxon>Desulfurococcaceae</taxon>
        <taxon>Staphylothermus</taxon>
    </lineage>
</organism>
<dbReference type="EMBL" id="DTBE01000056">
    <property type="protein sequence ID" value="HGQ59489.1"/>
    <property type="molecule type" value="Genomic_DNA"/>
</dbReference>
<evidence type="ECO:0000259" key="8">
    <source>
        <dbReference type="PROSITE" id="PS51379"/>
    </source>
</evidence>
<dbReference type="GO" id="GO:0046872">
    <property type="term" value="F:metal ion binding"/>
    <property type="evidence" value="ECO:0007669"/>
    <property type="project" value="UniProtKB-KW"/>
</dbReference>
<keyword evidence="2" id="KW-0004">4Fe-4S</keyword>
<dbReference type="EMBL" id="DTBP01000005">
    <property type="protein sequence ID" value="HGQ73518.1"/>
    <property type="molecule type" value="Genomic_DNA"/>
</dbReference>
<feature type="domain" description="4Fe-4S ferredoxin-type" evidence="8">
    <location>
        <begin position="63"/>
        <end position="92"/>
    </location>
</feature>
<comment type="cofactor">
    <cofactor evidence="1">
        <name>[4Fe-4S] cluster</name>
        <dbReference type="ChEBI" id="CHEBI:49883"/>
    </cofactor>
</comment>
<evidence type="ECO:0000313" key="10">
    <source>
        <dbReference type="EMBL" id="HGQ73518.1"/>
    </source>
</evidence>
<evidence type="ECO:0000256" key="1">
    <source>
        <dbReference type="ARBA" id="ARBA00001966"/>
    </source>
</evidence>
<keyword evidence="4" id="KW-0677">Repeat</keyword>
<evidence type="ECO:0000256" key="5">
    <source>
        <dbReference type="ARBA" id="ARBA00022982"/>
    </source>
</evidence>
<keyword evidence="5" id="KW-0249">Electron transport</keyword>
<dbReference type="Gene3D" id="3.30.70.20">
    <property type="match status" value="1"/>
</dbReference>
<dbReference type="PROSITE" id="PS51379">
    <property type="entry name" value="4FE4S_FER_2"/>
    <property type="match status" value="2"/>
</dbReference>
<keyword evidence="5" id="KW-0813">Transport</keyword>
<dbReference type="InterPro" id="IPR011898">
    <property type="entry name" value="PorD_KorD"/>
</dbReference>
<evidence type="ECO:0000313" key="9">
    <source>
        <dbReference type="EMBL" id="HGQ59489.1"/>
    </source>
</evidence>
<evidence type="ECO:0000256" key="3">
    <source>
        <dbReference type="ARBA" id="ARBA00022723"/>
    </source>
</evidence>
<evidence type="ECO:0000256" key="2">
    <source>
        <dbReference type="ARBA" id="ARBA00022485"/>
    </source>
</evidence>
<dbReference type="NCBIfam" id="TIGR02179">
    <property type="entry name" value="PorD_KorD"/>
    <property type="match status" value="1"/>
</dbReference>
<dbReference type="PANTHER" id="PTHR43724:SF1">
    <property type="entry name" value="PYRUVATE SYNTHASE SUBUNIT PORD"/>
    <property type="match status" value="1"/>
</dbReference>
<dbReference type="InterPro" id="IPR017900">
    <property type="entry name" value="4Fe4S_Fe_S_CS"/>
</dbReference>
<comment type="caution">
    <text evidence="10">The sequence shown here is derived from an EMBL/GenBank/DDBJ whole genome shotgun (WGS) entry which is preliminary data.</text>
</comment>
<feature type="domain" description="4Fe-4S ferredoxin-type" evidence="8">
    <location>
        <begin position="33"/>
        <end position="62"/>
    </location>
</feature>
<reference evidence="10" key="1">
    <citation type="journal article" date="2020" name="mSystems">
        <title>Genome- and Community-Level Interaction Insights into Carbon Utilization and Element Cycling Functions of Hydrothermarchaeota in Hydrothermal Sediment.</title>
        <authorList>
            <person name="Zhou Z."/>
            <person name="Liu Y."/>
            <person name="Xu W."/>
            <person name="Pan J."/>
            <person name="Luo Z.H."/>
            <person name="Li M."/>
        </authorList>
    </citation>
    <scope>NUCLEOTIDE SEQUENCE [LARGE SCALE GENOMIC DNA]</scope>
    <source>
        <strain evidence="9">SpSt-638</strain>
        <strain evidence="10">SpSt-648</strain>
    </source>
</reference>